<dbReference type="Gene3D" id="3.40.190.10">
    <property type="entry name" value="Periplasmic binding protein-like II"/>
    <property type="match status" value="2"/>
</dbReference>
<evidence type="ECO:0000256" key="4">
    <source>
        <dbReference type="ARBA" id="ARBA00023163"/>
    </source>
</evidence>
<evidence type="ECO:0000256" key="1">
    <source>
        <dbReference type="ARBA" id="ARBA00009437"/>
    </source>
</evidence>
<dbReference type="FunFam" id="1.10.10.10:FF:000001">
    <property type="entry name" value="LysR family transcriptional regulator"/>
    <property type="match status" value="1"/>
</dbReference>
<accession>A0A2K9NN00</accession>
<dbReference type="PANTHER" id="PTHR30126">
    <property type="entry name" value="HTH-TYPE TRANSCRIPTIONAL REGULATOR"/>
    <property type="match status" value="1"/>
</dbReference>
<keyword evidence="6" id="KW-1185">Reference proteome</keyword>
<dbReference type="KEGG" id="bsto:C0V70_01905"/>
<dbReference type="PANTHER" id="PTHR30126:SF40">
    <property type="entry name" value="HTH-TYPE TRANSCRIPTIONAL REGULATOR GLTR"/>
    <property type="match status" value="1"/>
</dbReference>
<sequence>MSVTFKDLENFVTVANSKTLSEASEKLEMAQPSLSLAIKKLEGELGIPLFIRGRQGIKLTPQGRMILPEAKNALKTLFKIKGNPVNLAFKIGCHPSVGMFLLGRFLKSMNQFASNVDLQIINESSMEINKKVASGEVDFGLVMNPLPIPGLITKLIGEDEVAVFESKKLYRKRLIYNPELIQSQAIISKWKHAPTERIEVSNLELLANLVDSGAGIGIIPSQVVLAQRCDLKKVPNTPTYKDKLALVCYPEILKSNEGKMIFEELKKSFIPV</sequence>
<keyword evidence="3" id="KW-0238">DNA-binding</keyword>
<proteinExistence type="inferred from homology"/>
<name>A0A2K9NN00_BACTC</name>
<reference evidence="5 6" key="1">
    <citation type="submission" date="2018-01" db="EMBL/GenBank/DDBJ databases">
        <title>Complete genome sequence of Bacteriovorax stolpii DSM12778.</title>
        <authorList>
            <person name="Tang B."/>
            <person name="Chang J."/>
        </authorList>
    </citation>
    <scope>NUCLEOTIDE SEQUENCE [LARGE SCALE GENOMIC DNA]</scope>
    <source>
        <strain evidence="5 6">DSM 12778</strain>
    </source>
</reference>
<dbReference type="CDD" id="cd05466">
    <property type="entry name" value="PBP2_LTTR_substrate"/>
    <property type="match status" value="1"/>
</dbReference>
<protein>
    <submittedName>
        <fullName evidence="5">Uncharacterized protein</fullName>
    </submittedName>
</protein>
<dbReference type="RefSeq" id="WP_102242173.1">
    <property type="nucleotide sequence ID" value="NZ_CP025704.1"/>
</dbReference>
<keyword evidence="4" id="KW-0804">Transcription</keyword>
<dbReference type="EMBL" id="CP025704">
    <property type="protein sequence ID" value="AUN96878.1"/>
    <property type="molecule type" value="Genomic_DNA"/>
</dbReference>
<dbReference type="AlphaFoldDB" id="A0A2K9NN00"/>
<dbReference type="Pfam" id="PF00126">
    <property type="entry name" value="HTH_1"/>
    <property type="match status" value="1"/>
</dbReference>
<dbReference type="InterPro" id="IPR005119">
    <property type="entry name" value="LysR_subst-bd"/>
</dbReference>
<dbReference type="SUPFAM" id="SSF46785">
    <property type="entry name" value="Winged helix' DNA-binding domain"/>
    <property type="match status" value="1"/>
</dbReference>
<dbReference type="PRINTS" id="PR00039">
    <property type="entry name" value="HTHLYSR"/>
</dbReference>
<gene>
    <name evidence="5" type="ORF">C0V70_01905</name>
</gene>
<comment type="similarity">
    <text evidence="1">Belongs to the LysR transcriptional regulatory family.</text>
</comment>
<dbReference type="SUPFAM" id="SSF53850">
    <property type="entry name" value="Periplasmic binding protein-like II"/>
    <property type="match status" value="1"/>
</dbReference>
<dbReference type="Pfam" id="PF03466">
    <property type="entry name" value="LysR_substrate"/>
    <property type="match status" value="1"/>
</dbReference>
<evidence type="ECO:0000256" key="3">
    <source>
        <dbReference type="ARBA" id="ARBA00023125"/>
    </source>
</evidence>
<keyword evidence="2" id="KW-0805">Transcription regulation</keyword>
<dbReference type="InterPro" id="IPR036388">
    <property type="entry name" value="WH-like_DNA-bd_sf"/>
</dbReference>
<dbReference type="InterPro" id="IPR036390">
    <property type="entry name" value="WH_DNA-bd_sf"/>
</dbReference>
<evidence type="ECO:0000313" key="6">
    <source>
        <dbReference type="Proteomes" id="UP000235584"/>
    </source>
</evidence>
<dbReference type="PROSITE" id="PS50931">
    <property type="entry name" value="HTH_LYSR"/>
    <property type="match status" value="1"/>
</dbReference>
<dbReference type="GO" id="GO:0003700">
    <property type="term" value="F:DNA-binding transcription factor activity"/>
    <property type="evidence" value="ECO:0007669"/>
    <property type="project" value="InterPro"/>
</dbReference>
<dbReference type="OrthoDB" id="646694at2"/>
<dbReference type="Proteomes" id="UP000235584">
    <property type="component" value="Chromosome"/>
</dbReference>
<dbReference type="InterPro" id="IPR000847">
    <property type="entry name" value="LysR_HTH_N"/>
</dbReference>
<evidence type="ECO:0000256" key="2">
    <source>
        <dbReference type="ARBA" id="ARBA00023015"/>
    </source>
</evidence>
<dbReference type="Gene3D" id="1.10.10.10">
    <property type="entry name" value="Winged helix-like DNA-binding domain superfamily/Winged helix DNA-binding domain"/>
    <property type="match status" value="1"/>
</dbReference>
<organism evidence="5 6">
    <name type="scientific">Bacteriovorax stolpii</name>
    <name type="common">Bdellovibrio stolpii</name>
    <dbReference type="NCBI Taxonomy" id="960"/>
    <lineage>
        <taxon>Bacteria</taxon>
        <taxon>Pseudomonadati</taxon>
        <taxon>Bdellovibrionota</taxon>
        <taxon>Bacteriovoracia</taxon>
        <taxon>Bacteriovoracales</taxon>
        <taxon>Bacteriovoracaceae</taxon>
        <taxon>Bacteriovorax</taxon>
    </lineage>
</organism>
<evidence type="ECO:0000313" key="5">
    <source>
        <dbReference type="EMBL" id="AUN96878.1"/>
    </source>
</evidence>
<dbReference type="GO" id="GO:0000976">
    <property type="term" value="F:transcription cis-regulatory region binding"/>
    <property type="evidence" value="ECO:0007669"/>
    <property type="project" value="TreeGrafter"/>
</dbReference>